<accession>A0ABU1TJS2</accession>
<dbReference type="Pfam" id="PF16826">
    <property type="entry name" value="DUF5076"/>
    <property type="match status" value="1"/>
</dbReference>
<keyword evidence="2" id="KW-1185">Reference proteome</keyword>
<evidence type="ECO:0008006" key="3">
    <source>
        <dbReference type="Google" id="ProtNLM"/>
    </source>
</evidence>
<gene>
    <name evidence="1" type="ORF">J2W55_004929</name>
</gene>
<protein>
    <recommendedName>
        <fullName evidence="3">DUF5076 domain-containing protein</fullName>
    </recommendedName>
</protein>
<dbReference type="Gene3D" id="3.30.2370.10">
    <property type="entry name" value="putative pyruvate dehydrogenase"/>
    <property type="match status" value="1"/>
</dbReference>
<dbReference type="Proteomes" id="UP001247620">
    <property type="component" value="Unassembled WGS sequence"/>
</dbReference>
<proteinExistence type="predicted"/>
<dbReference type="EMBL" id="JAVDUU010000005">
    <property type="protein sequence ID" value="MDR6945061.1"/>
    <property type="molecule type" value="Genomic_DNA"/>
</dbReference>
<comment type="caution">
    <text evidence="1">The sequence shown here is derived from an EMBL/GenBank/DDBJ whole genome shotgun (WGS) entry which is preliminary data.</text>
</comment>
<evidence type="ECO:0000313" key="2">
    <source>
        <dbReference type="Proteomes" id="UP001247620"/>
    </source>
</evidence>
<name>A0ABU1TJS2_9SPHI</name>
<sequence length="95" mass="10670">MNELKIPQAAFKDKNSFELLRVWAAFEEQHVTIRSELNGQAKEFGFLLAELALHGAKLYAQRSGTSETDALKEILDEFNHEIINETGGPSGHIEE</sequence>
<organism evidence="1 2">
    <name type="scientific">Mucilaginibacter pocheonensis</name>
    <dbReference type="NCBI Taxonomy" id="398050"/>
    <lineage>
        <taxon>Bacteria</taxon>
        <taxon>Pseudomonadati</taxon>
        <taxon>Bacteroidota</taxon>
        <taxon>Sphingobacteriia</taxon>
        <taxon>Sphingobacteriales</taxon>
        <taxon>Sphingobacteriaceae</taxon>
        <taxon>Mucilaginibacter</taxon>
    </lineage>
</organism>
<dbReference type="RefSeq" id="WP_310102401.1">
    <property type="nucleotide sequence ID" value="NZ_JAVDUU010000005.1"/>
</dbReference>
<reference evidence="1 2" key="1">
    <citation type="submission" date="2023-07" db="EMBL/GenBank/DDBJ databases">
        <title>Sorghum-associated microbial communities from plants grown in Nebraska, USA.</title>
        <authorList>
            <person name="Schachtman D."/>
        </authorList>
    </citation>
    <scope>NUCLEOTIDE SEQUENCE [LARGE SCALE GENOMIC DNA]</scope>
    <source>
        <strain evidence="1 2">3262</strain>
    </source>
</reference>
<dbReference type="InterPro" id="IPR031796">
    <property type="entry name" value="DUF5076"/>
</dbReference>
<evidence type="ECO:0000313" key="1">
    <source>
        <dbReference type="EMBL" id="MDR6945061.1"/>
    </source>
</evidence>